<keyword evidence="1" id="KW-0812">Transmembrane</keyword>
<reference evidence="2" key="2">
    <citation type="submission" date="2021-04" db="EMBL/GenBank/DDBJ databases">
        <authorList>
            <person name="Gilroy R."/>
        </authorList>
    </citation>
    <scope>NUCLEOTIDE SEQUENCE</scope>
    <source>
        <strain evidence="2">ChiBcec1-1093</strain>
    </source>
</reference>
<sequence>MGVQNAIMANVTVVPMIITAVTLVFLFFYPITEEYGKKMRAELAERRKNGR</sequence>
<evidence type="ECO:0000313" key="2">
    <source>
        <dbReference type="EMBL" id="HIZ79579.1"/>
    </source>
</evidence>
<feature type="transmembrane region" description="Helical" evidence="1">
    <location>
        <begin position="6"/>
        <end position="29"/>
    </location>
</feature>
<gene>
    <name evidence="2" type="ORF">IAA17_07315</name>
</gene>
<name>A0A9D2GH26_9FIRM</name>
<accession>A0A9D2GH26</accession>
<keyword evidence="1" id="KW-1133">Transmembrane helix</keyword>
<organism evidence="2 3">
    <name type="scientific">Candidatus Lachnoclostridium stercorigallinarum</name>
    <dbReference type="NCBI Taxonomy" id="2838634"/>
    <lineage>
        <taxon>Bacteria</taxon>
        <taxon>Bacillati</taxon>
        <taxon>Bacillota</taxon>
        <taxon>Clostridia</taxon>
        <taxon>Lachnospirales</taxon>
        <taxon>Lachnospiraceae</taxon>
    </lineage>
</organism>
<comment type="caution">
    <text evidence="2">The sequence shown here is derived from an EMBL/GenBank/DDBJ whole genome shotgun (WGS) entry which is preliminary data.</text>
</comment>
<protein>
    <submittedName>
        <fullName evidence="2">Uncharacterized protein</fullName>
    </submittedName>
</protein>
<dbReference type="AlphaFoldDB" id="A0A9D2GH26"/>
<evidence type="ECO:0000256" key="1">
    <source>
        <dbReference type="SAM" id="Phobius"/>
    </source>
</evidence>
<dbReference type="EMBL" id="DXBC01000114">
    <property type="protein sequence ID" value="HIZ79579.1"/>
    <property type="molecule type" value="Genomic_DNA"/>
</dbReference>
<reference evidence="2" key="1">
    <citation type="journal article" date="2021" name="PeerJ">
        <title>Extensive microbial diversity within the chicken gut microbiome revealed by metagenomics and culture.</title>
        <authorList>
            <person name="Gilroy R."/>
            <person name="Ravi A."/>
            <person name="Getino M."/>
            <person name="Pursley I."/>
            <person name="Horton D.L."/>
            <person name="Alikhan N.F."/>
            <person name="Baker D."/>
            <person name="Gharbi K."/>
            <person name="Hall N."/>
            <person name="Watson M."/>
            <person name="Adriaenssens E.M."/>
            <person name="Foster-Nyarko E."/>
            <person name="Jarju S."/>
            <person name="Secka A."/>
            <person name="Antonio M."/>
            <person name="Oren A."/>
            <person name="Chaudhuri R.R."/>
            <person name="La Ragione R."/>
            <person name="Hildebrand F."/>
            <person name="Pallen M.J."/>
        </authorList>
    </citation>
    <scope>NUCLEOTIDE SEQUENCE</scope>
    <source>
        <strain evidence="2">ChiBcec1-1093</strain>
    </source>
</reference>
<keyword evidence="1" id="KW-0472">Membrane</keyword>
<evidence type="ECO:0000313" key="3">
    <source>
        <dbReference type="Proteomes" id="UP000824101"/>
    </source>
</evidence>
<dbReference type="Proteomes" id="UP000824101">
    <property type="component" value="Unassembled WGS sequence"/>
</dbReference>
<proteinExistence type="predicted"/>